<name>A0A151CJQ9_9BACT</name>
<dbReference type="Proteomes" id="UP000075359">
    <property type="component" value="Unassembled WGS sequence"/>
</dbReference>
<dbReference type="STRING" id="1630136.AS592_10545"/>
<dbReference type="AlphaFoldDB" id="A0A151CJQ9"/>
<gene>
    <name evidence="1" type="ORF">AS592_10545</name>
</gene>
<dbReference type="RefSeq" id="WP_067328899.1">
    <property type="nucleotide sequence ID" value="NZ_LNKT01000001.1"/>
</dbReference>
<dbReference type="EMBL" id="LNKT01000001">
    <property type="protein sequence ID" value="KYJ87770.1"/>
    <property type="molecule type" value="Genomic_DNA"/>
</dbReference>
<organism evidence="1 2">
    <name type="scientific">Sulfurovum riftiae</name>
    <dbReference type="NCBI Taxonomy" id="1630136"/>
    <lineage>
        <taxon>Bacteria</taxon>
        <taxon>Pseudomonadati</taxon>
        <taxon>Campylobacterota</taxon>
        <taxon>Epsilonproteobacteria</taxon>
        <taxon>Campylobacterales</taxon>
        <taxon>Sulfurovaceae</taxon>
        <taxon>Sulfurovum</taxon>
    </lineage>
</organism>
<keyword evidence="2" id="KW-1185">Reference proteome</keyword>
<accession>A0A151CJQ9</accession>
<comment type="caution">
    <text evidence="1">The sequence shown here is derived from an EMBL/GenBank/DDBJ whole genome shotgun (WGS) entry which is preliminary data.</text>
</comment>
<reference evidence="1 2" key="1">
    <citation type="submission" date="2015-11" db="EMBL/GenBank/DDBJ databases">
        <title>Draft genome of Sulfurovum riftiae 1812E, a member of the Epsilonproteobacteria isolated from the tube of the deep-sea hydrothermal vent tubewom Riftia pachyptila.</title>
        <authorList>
            <person name="Vetriani C."/>
            <person name="Giovannelli D."/>
        </authorList>
    </citation>
    <scope>NUCLEOTIDE SEQUENCE [LARGE SCALE GENOMIC DNA]</scope>
    <source>
        <strain evidence="1 2">1812E</strain>
    </source>
</reference>
<dbReference type="OrthoDB" id="5373202at2"/>
<protein>
    <submittedName>
        <fullName evidence="1">Uncharacterized protein</fullName>
    </submittedName>
</protein>
<proteinExistence type="predicted"/>
<evidence type="ECO:0000313" key="2">
    <source>
        <dbReference type="Proteomes" id="UP000075359"/>
    </source>
</evidence>
<sequence length="116" mass="13963">MKPTSKEVIEAVSNHCSHQLTLYKFNRGVLQISEKYREGRLTALEYIGELTFYYQQEEKNLQQYLHDQILKQMQLYSCLDDTEYKQGLYDALNDILDYKKDFIERKIHQKKQTKFA</sequence>
<evidence type="ECO:0000313" key="1">
    <source>
        <dbReference type="EMBL" id="KYJ87770.1"/>
    </source>
</evidence>